<gene>
    <name evidence="11" type="ORF">GN244_ATG00037</name>
    <name evidence="12" type="ORF">GN958_ATG21774</name>
</gene>
<dbReference type="InterPro" id="IPR001279">
    <property type="entry name" value="Metallo-B-lactamas"/>
</dbReference>
<evidence type="ECO:0000256" key="6">
    <source>
        <dbReference type="ARBA" id="ARBA00022723"/>
    </source>
</evidence>
<dbReference type="InterPro" id="IPR035680">
    <property type="entry name" value="Clx_II_MBL"/>
</dbReference>
<keyword evidence="6" id="KW-0479">Metal-binding</keyword>
<evidence type="ECO:0000256" key="3">
    <source>
        <dbReference type="ARBA" id="ARBA00004963"/>
    </source>
</evidence>
<comment type="pathway">
    <text evidence="3">Secondary metabolite metabolism; methylglyoxal degradation; (R)-lactate from methylglyoxal: step 2/2.</text>
</comment>
<dbReference type="InterPro" id="IPR036866">
    <property type="entry name" value="RibonucZ/Hydroxyglut_hydro"/>
</dbReference>
<evidence type="ECO:0000313" key="12">
    <source>
        <dbReference type="EMBL" id="KAF4129025.1"/>
    </source>
</evidence>
<dbReference type="AlphaFoldDB" id="A0A833THR1"/>
<dbReference type="GO" id="GO:0046872">
    <property type="term" value="F:metal ion binding"/>
    <property type="evidence" value="ECO:0007669"/>
    <property type="project" value="UniProtKB-KW"/>
</dbReference>
<evidence type="ECO:0000313" key="13">
    <source>
        <dbReference type="Proteomes" id="UP000602510"/>
    </source>
</evidence>
<dbReference type="InterPro" id="IPR050110">
    <property type="entry name" value="Glyoxalase_II_hydrolase"/>
</dbReference>
<evidence type="ECO:0000256" key="2">
    <source>
        <dbReference type="ARBA" id="ARBA00001947"/>
    </source>
</evidence>
<dbReference type="EMBL" id="WSZM01000001">
    <property type="protein sequence ID" value="KAF4047484.1"/>
    <property type="molecule type" value="Genomic_DNA"/>
</dbReference>
<sequence length="316" mass="34995">MLPLRGICMRQLRNPVAFTASSVSPTTLLTSQWRCASSKSAPAGAKPKKKYLNDPSLRVRVVPMLEDNYGYVVVDETNHTMFAVDPAEPSKILPILKEEETARKREFLGVLTTHKHTDHAGGNQEIAEKYPGVMIAGPEHELIPARNRAVSGGEKLKIGAAKVKVLNVSCHTKAHVAYVVTGDAETPPLLFPGDTLFVGGCGRFFEGTAEDMYRALYEVILTLPKDTKVYCGHEYTMSNLRFALSVDPSNQALHDKIASVRIRRAKNLPSVPSSLREEMLYNPFLRVHNETIRNAVGGTDPVSVLENLRRRKDSFE</sequence>
<dbReference type="Proteomes" id="UP000704712">
    <property type="component" value="Unassembled WGS sequence"/>
</dbReference>
<dbReference type="CDD" id="cd07723">
    <property type="entry name" value="hydroxyacylglutathione_hydrolase_MBL-fold"/>
    <property type="match status" value="1"/>
</dbReference>
<evidence type="ECO:0000256" key="9">
    <source>
        <dbReference type="ARBA" id="ARBA00031044"/>
    </source>
</evidence>
<dbReference type="Pfam" id="PF16123">
    <property type="entry name" value="HAGH_C"/>
    <property type="match status" value="1"/>
</dbReference>
<dbReference type="Proteomes" id="UP000602510">
    <property type="component" value="Unassembled WGS sequence"/>
</dbReference>
<dbReference type="Pfam" id="PF00753">
    <property type="entry name" value="Lactamase_B"/>
    <property type="match status" value="1"/>
</dbReference>
<reference evidence="11" key="1">
    <citation type="submission" date="2020-04" db="EMBL/GenBank/DDBJ databases">
        <title>Hybrid Assembly of Korean Phytophthora infestans isolates.</title>
        <authorList>
            <person name="Prokchorchik M."/>
            <person name="Lee Y."/>
            <person name="Seo J."/>
            <person name="Cho J.-H."/>
            <person name="Park Y.-E."/>
            <person name="Jang D.-C."/>
            <person name="Im J.-S."/>
            <person name="Choi J.-G."/>
            <person name="Park H.-J."/>
            <person name="Lee G.-B."/>
            <person name="Lee Y.-G."/>
            <person name="Hong S.-Y."/>
            <person name="Cho K."/>
            <person name="Sohn K.H."/>
        </authorList>
    </citation>
    <scope>NUCLEOTIDE SEQUENCE</scope>
    <source>
        <strain evidence="11">KR_1_A1</strain>
        <strain evidence="12">KR_2_A2</strain>
    </source>
</reference>
<comment type="cofactor">
    <cofactor evidence="2">
        <name>Zn(2+)</name>
        <dbReference type="ChEBI" id="CHEBI:29105"/>
    </cofactor>
</comment>
<proteinExistence type="inferred from homology"/>
<dbReference type="InterPro" id="IPR032282">
    <property type="entry name" value="HAGH_C"/>
</dbReference>
<protein>
    <recommendedName>
        <fullName evidence="5">hydroxyacylglutathione hydrolase</fullName>
        <ecNumber evidence="5">3.1.2.6</ecNumber>
    </recommendedName>
    <alternativeName>
        <fullName evidence="9">Glyoxalase II</fullName>
    </alternativeName>
</protein>
<dbReference type="PANTHER" id="PTHR43705">
    <property type="entry name" value="HYDROXYACYLGLUTATHIONE HYDROLASE"/>
    <property type="match status" value="1"/>
</dbReference>
<accession>A0A833THR1</accession>
<keyword evidence="8" id="KW-0862">Zinc</keyword>
<evidence type="ECO:0000256" key="4">
    <source>
        <dbReference type="ARBA" id="ARBA00006759"/>
    </source>
</evidence>
<dbReference type="HAMAP" id="MF_01374">
    <property type="entry name" value="Glyoxalase_2"/>
    <property type="match status" value="1"/>
</dbReference>
<evidence type="ECO:0000259" key="10">
    <source>
        <dbReference type="SMART" id="SM00849"/>
    </source>
</evidence>
<comment type="catalytic activity">
    <reaction evidence="1">
        <text>an S-(2-hydroxyacyl)glutathione + H2O = a 2-hydroxy carboxylate + glutathione + H(+)</text>
        <dbReference type="Rhea" id="RHEA:21864"/>
        <dbReference type="ChEBI" id="CHEBI:15377"/>
        <dbReference type="ChEBI" id="CHEBI:15378"/>
        <dbReference type="ChEBI" id="CHEBI:57925"/>
        <dbReference type="ChEBI" id="CHEBI:58896"/>
        <dbReference type="ChEBI" id="CHEBI:71261"/>
        <dbReference type="EC" id="3.1.2.6"/>
    </reaction>
</comment>
<evidence type="ECO:0000256" key="5">
    <source>
        <dbReference type="ARBA" id="ARBA00011917"/>
    </source>
</evidence>
<feature type="domain" description="Metallo-beta-lactamase" evidence="10">
    <location>
        <begin position="67"/>
        <end position="233"/>
    </location>
</feature>
<evidence type="ECO:0000256" key="1">
    <source>
        <dbReference type="ARBA" id="ARBA00001623"/>
    </source>
</evidence>
<keyword evidence="7 11" id="KW-0378">Hydrolase</keyword>
<dbReference type="GO" id="GO:0019243">
    <property type="term" value="P:methylglyoxal catabolic process to D-lactate via S-lactoyl-glutathione"/>
    <property type="evidence" value="ECO:0007669"/>
    <property type="project" value="InterPro"/>
</dbReference>
<dbReference type="SMART" id="SM00849">
    <property type="entry name" value="Lactamase_B"/>
    <property type="match status" value="1"/>
</dbReference>
<dbReference type="EC" id="3.1.2.6" evidence="5"/>
<dbReference type="InterPro" id="IPR017782">
    <property type="entry name" value="Hydroxyacylglutathione_Hdrlase"/>
</dbReference>
<evidence type="ECO:0000256" key="7">
    <source>
        <dbReference type="ARBA" id="ARBA00022801"/>
    </source>
</evidence>
<evidence type="ECO:0000256" key="8">
    <source>
        <dbReference type="ARBA" id="ARBA00022833"/>
    </source>
</evidence>
<keyword evidence="13" id="KW-1185">Reference proteome</keyword>
<dbReference type="GO" id="GO:0004416">
    <property type="term" value="F:hydroxyacylglutathione hydrolase activity"/>
    <property type="evidence" value="ECO:0007669"/>
    <property type="project" value="UniProtKB-EC"/>
</dbReference>
<dbReference type="Gene3D" id="3.60.15.10">
    <property type="entry name" value="Ribonuclease Z/Hydroxyacylglutathione hydrolase-like"/>
    <property type="match status" value="1"/>
</dbReference>
<dbReference type="PIRSF" id="PIRSF005457">
    <property type="entry name" value="Glx"/>
    <property type="match status" value="1"/>
</dbReference>
<dbReference type="PANTHER" id="PTHR43705:SF1">
    <property type="entry name" value="HYDROXYACYLGLUTATHIONE HYDROLASE GLOB"/>
    <property type="match status" value="1"/>
</dbReference>
<dbReference type="EMBL" id="JAACNO010003021">
    <property type="protein sequence ID" value="KAF4129025.1"/>
    <property type="molecule type" value="Genomic_DNA"/>
</dbReference>
<dbReference type="SUPFAM" id="SSF56281">
    <property type="entry name" value="Metallo-hydrolase/oxidoreductase"/>
    <property type="match status" value="1"/>
</dbReference>
<comment type="caution">
    <text evidence="11">The sequence shown here is derived from an EMBL/GenBank/DDBJ whole genome shotgun (WGS) entry which is preliminary data.</text>
</comment>
<evidence type="ECO:0000313" key="11">
    <source>
        <dbReference type="EMBL" id="KAF4047484.1"/>
    </source>
</evidence>
<name>A0A833THR1_PHYIN</name>
<organism evidence="11 13">
    <name type="scientific">Phytophthora infestans</name>
    <name type="common">Potato late blight agent</name>
    <name type="synonym">Botrytis infestans</name>
    <dbReference type="NCBI Taxonomy" id="4787"/>
    <lineage>
        <taxon>Eukaryota</taxon>
        <taxon>Sar</taxon>
        <taxon>Stramenopiles</taxon>
        <taxon>Oomycota</taxon>
        <taxon>Peronosporomycetes</taxon>
        <taxon>Peronosporales</taxon>
        <taxon>Peronosporaceae</taxon>
        <taxon>Phytophthora</taxon>
    </lineage>
</organism>
<comment type="similarity">
    <text evidence="4">Belongs to the metallo-beta-lactamase superfamily. Glyoxalase II family.</text>
</comment>
<dbReference type="NCBIfam" id="TIGR03413">
    <property type="entry name" value="GSH_gloB"/>
    <property type="match status" value="1"/>
</dbReference>